<feature type="compositionally biased region" description="Polar residues" evidence="4">
    <location>
        <begin position="961"/>
        <end position="971"/>
    </location>
</feature>
<gene>
    <name evidence="7" type="ORF">J2I46_06155</name>
</gene>
<comment type="caution">
    <text evidence="7">The sequence shown here is derived from an EMBL/GenBank/DDBJ whole genome shotgun (WGS) entry which is preliminary data.</text>
</comment>
<dbReference type="InterPro" id="IPR001434">
    <property type="entry name" value="OmcB-like_DUF11"/>
</dbReference>
<evidence type="ECO:0000256" key="3">
    <source>
        <dbReference type="ARBA" id="ARBA00022729"/>
    </source>
</evidence>
<protein>
    <submittedName>
        <fullName evidence="7">Cna B-type domain-containing protein</fullName>
    </submittedName>
</protein>
<dbReference type="EMBL" id="JAFMYW010000001">
    <property type="protein sequence ID" value="MBO0948157.1"/>
    <property type="molecule type" value="Genomic_DNA"/>
</dbReference>
<dbReference type="Pfam" id="PF01345">
    <property type="entry name" value="DUF11"/>
    <property type="match status" value="1"/>
</dbReference>
<keyword evidence="2" id="KW-0964">Secreted</keyword>
<dbReference type="InterPro" id="IPR051417">
    <property type="entry name" value="SDr/BOS_complex"/>
</dbReference>
<feature type="region of interest" description="Disordered" evidence="4">
    <location>
        <begin position="506"/>
        <end position="527"/>
    </location>
</feature>
<feature type="domain" description="SD-repeat containing protein B" evidence="6">
    <location>
        <begin position="756"/>
        <end position="868"/>
    </location>
</feature>
<feature type="domain" description="SD-repeat containing protein B" evidence="6">
    <location>
        <begin position="873"/>
        <end position="985"/>
    </location>
</feature>
<sequence>MLLFLAGILPTALQAQTISGTVYRDFNSNGVYDTAPASTTFTELGLAGIEVRLFNAAGVNITPGLSVTTSATGSYAITPTQASGPYRVEFTIPTSLDHFYSGAVNTSQGTSIQFVASAPATVNFAVNYPKDYCQSSPDLAVACFVSGDPLATGSTVASDDAIVTVPYGIANASTASPSHLANASEVGSVWGAAYQRTSKKLFTAAFLKRHVGLGQLGLGGIYTTNITTTPTSTTYADLETLGIDLGASLLGTRVLPANGTVSNNDATAFNLIGKIGLGGVALSDDESKLYVIDLYNKKLLILNIGNPAKSSLTAADIQQVTLPTPTCVGGVARPFAVNVGNGKVYVGIVCSGENSVNSGNANLDGYVYEMDPATNVFNSTPILTIPLDYTKGRMHTGHPEMGNTWSPWASSFAQLFRGDASTAGARIGRAQPMLSNIAFTDNGDMLLAFMDRGGHQLGYRNRNTTDTKATPDTLFNGYISGDLLRARYNGSAWVMESNGRVAATSTQAQLSGAGTSNSQGPGGGEFYANDVYADNTGDLHQETIEGGIAVIPGTNHVVATVMDPLTIWSGGFSWFNNTNGDDTKRYQIYLTVGTGANPATYGKANGLGVIAAVCDPAPIQIGNRVWRDVNNNGIQDPGEPALAGVAVLLKGPGLPTGGISVTTNSSGEYYFSNRSATNATGFANSLSLTYGGSYSLTFPTSTSAGTLLLSTKPNSATGTNPDQIDTDPNVAGLVSFTLGLPGQNDFTYDAAYFQPASLGDYTFDDANKDGIQNAGDTPLVGVTVTLYQNGSAVATTTTNASGLYSFTGLTPGTSNSYSVGFTAPAGYTATISNVGSDTADSDPDPATGITAPVTLTAGENNPTLDAGFYLIPASLGDYTFVDANKDGIQNAGDTPLPGVTVTLFQNGSAVATTTTNASGLYSFTGLTPGTSNSYSVGFTTPTGYKATISNVGSDTADSDASPATGNTQSVTLAPGEHNPTLDAGFYLIPASLGDYAFVDANKDGIQNAGDTPLPGVTVTLYQNGSAVATTTTNASGLYSFTGLTPGTSNSYVVGFTPPAGYTTTITNVGSDTADSDASVVTGNTQSVTLAPGENNPTLDAGFYLIPASLGDYAFVDTNKDGIQNAGDVPLVGVTVTLYQNGSAVATTTTDASGLYSFTGLTPGTSNSYSVGFTPPAGYTTTISNVGSDTADSDADPITGNTQSVTLAPGEHNPTLDAGFFLPTASLGNFVFEDVNKDGLQDAGDISIPGAVVTLLQSGTVAGTTTTTVDGLYSFTGLTPGLPYSVSFTTPAGFSATTPKVGSDDTIDSDPVAGVTAPVTLSVNENNTTLDAGFVRPAVTYSIAKTVSKSRVAKGEIVTYTISLTNTSATTATNVIVTDAFSSSGLTVIGSGSASVGSFVPSLTGGLWTIPTLAGGQVATLSFQAQVNTEGLVYNVATAPGGTSTTATACLTVPFHVCENTPFEFLLSTPTSFSTYQWSLNGTPIPGATSSTLSVTAIGEYTVSATNSAGCPDGSCCPFVIIADPAPSLTATAVAASCTGATPLNDAKITLVGSSTNAVSYNVSVGSSFTASTPLFATDQPLSGLTTGSVLVANQHNPALAPGTTYTIRVYSAEGCFSDVVVVIPPAQCQCPPVKCVPVTVKRVVRR</sequence>
<evidence type="ECO:0000259" key="5">
    <source>
        <dbReference type="Pfam" id="PF01345"/>
    </source>
</evidence>
<dbReference type="RefSeq" id="WP_207328070.1">
    <property type="nucleotide sequence ID" value="NZ_JAFMYW010000001.1"/>
</dbReference>
<comment type="subcellular location">
    <subcellularLocation>
        <location evidence="1">Secreted</location>
    </subcellularLocation>
</comment>
<dbReference type="Gene3D" id="2.60.40.10">
    <property type="entry name" value="Immunoglobulins"/>
    <property type="match status" value="8"/>
</dbReference>
<organism evidence="7 8">
    <name type="scientific">Fibrella forsythiae</name>
    <dbReference type="NCBI Taxonomy" id="2817061"/>
    <lineage>
        <taxon>Bacteria</taxon>
        <taxon>Pseudomonadati</taxon>
        <taxon>Bacteroidota</taxon>
        <taxon>Cytophagia</taxon>
        <taxon>Cytophagales</taxon>
        <taxon>Spirosomataceae</taxon>
        <taxon>Fibrella</taxon>
    </lineage>
</organism>
<dbReference type="InterPro" id="IPR033764">
    <property type="entry name" value="Sdr_B"/>
</dbReference>
<evidence type="ECO:0000313" key="7">
    <source>
        <dbReference type="EMBL" id="MBO0948157.1"/>
    </source>
</evidence>
<accession>A0ABS3JDU1</accession>
<feature type="domain" description="SD-repeat containing protein B" evidence="6">
    <location>
        <begin position="620"/>
        <end position="677"/>
    </location>
</feature>
<evidence type="ECO:0000259" key="6">
    <source>
        <dbReference type="Pfam" id="PF17210"/>
    </source>
</evidence>
<feature type="region of interest" description="Disordered" evidence="4">
    <location>
        <begin position="953"/>
        <end position="975"/>
    </location>
</feature>
<feature type="compositionally biased region" description="Polar residues" evidence="4">
    <location>
        <begin position="506"/>
        <end position="519"/>
    </location>
</feature>
<dbReference type="InterPro" id="IPR013783">
    <property type="entry name" value="Ig-like_fold"/>
</dbReference>
<evidence type="ECO:0000256" key="1">
    <source>
        <dbReference type="ARBA" id="ARBA00004613"/>
    </source>
</evidence>
<dbReference type="NCBIfam" id="TIGR01451">
    <property type="entry name" value="B_ant_repeat"/>
    <property type="match status" value="1"/>
</dbReference>
<name>A0ABS3JDU1_9BACT</name>
<evidence type="ECO:0000256" key="4">
    <source>
        <dbReference type="SAM" id="MobiDB-lite"/>
    </source>
</evidence>
<dbReference type="InterPro" id="IPR047589">
    <property type="entry name" value="DUF11_rpt"/>
</dbReference>
<reference evidence="7 8" key="1">
    <citation type="submission" date="2021-03" db="EMBL/GenBank/DDBJ databases">
        <title>Fibrella sp. HMF5405 genome sequencing and assembly.</title>
        <authorList>
            <person name="Kang H."/>
            <person name="Kim H."/>
            <person name="Bae S."/>
            <person name="Joh K."/>
        </authorList>
    </citation>
    <scope>NUCLEOTIDE SEQUENCE [LARGE SCALE GENOMIC DNA]</scope>
    <source>
        <strain evidence="7 8">HMF5405</strain>
    </source>
</reference>
<dbReference type="PANTHER" id="PTHR23303">
    <property type="entry name" value="CARBOXYPEPTIDASE REGULATORY REGION-CONTAINING"/>
    <property type="match status" value="1"/>
</dbReference>
<feature type="domain" description="SD-repeat containing protein B" evidence="6">
    <location>
        <begin position="990"/>
        <end position="1102"/>
    </location>
</feature>
<feature type="domain" description="SD-repeat containing protein B" evidence="6">
    <location>
        <begin position="1224"/>
        <end position="1333"/>
    </location>
</feature>
<dbReference type="Pfam" id="PF17210">
    <property type="entry name" value="SdrD_B"/>
    <property type="match status" value="6"/>
</dbReference>
<keyword evidence="8" id="KW-1185">Reference proteome</keyword>
<dbReference type="SUPFAM" id="SSF117074">
    <property type="entry name" value="Hypothetical protein PA1324"/>
    <property type="match status" value="7"/>
</dbReference>
<proteinExistence type="predicted"/>
<evidence type="ECO:0000256" key="2">
    <source>
        <dbReference type="ARBA" id="ARBA00022525"/>
    </source>
</evidence>
<evidence type="ECO:0000313" key="8">
    <source>
        <dbReference type="Proteomes" id="UP000664628"/>
    </source>
</evidence>
<dbReference type="Proteomes" id="UP000664628">
    <property type="component" value="Unassembled WGS sequence"/>
</dbReference>
<keyword evidence="3" id="KW-0732">Signal</keyword>
<feature type="domain" description="SD-repeat containing protein B" evidence="6">
    <location>
        <begin position="1107"/>
        <end position="1219"/>
    </location>
</feature>
<dbReference type="PANTHER" id="PTHR23303:SF15">
    <property type="entry name" value="COLOSSIN-A"/>
    <property type="match status" value="1"/>
</dbReference>
<feature type="domain" description="DUF11" evidence="5">
    <location>
        <begin position="1341"/>
        <end position="1438"/>
    </location>
</feature>